<reference evidence="3 4" key="1">
    <citation type="submission" date="2023-03" db="EMBL/GenBank/DDBJ databases">
        <title>Draft assemblies of triclosan tolerant bacteria isolated from returned activated sludge.</title>
        <authorList>
            <person name="Van Hamelsveld S."/>
        </authorList>
    </citation>
    <scope>NUCLEOTIDE SEQUENCE [LARGE SCALE GENOMIC DNA]</scope>
    <source>
        <strain evidence="3 4">GW210010_S58</strain>
    </source>
</reference>
<proteinExistence type="predicted"/>
<keyword evidence="2" id="KW-0472">Membrane</keyword>
<sequence>MSYPAQAQTPSQSSQQRSQHAPPSRLSPRPSAFSKEAIIAGPGFNRWMVPPAALAVHLCIGQAYAFSVFNEPLTRIIGVTQSAPGDWQLTTLGWVFSLAIFFLGISAAFAGKWLEKVGPRRTMFTAVCCFSGGFLVSALGIWLHQIWL</sequence>
<evidence type="ECO:0000256" key="2">
    <source>
        <dbReference type="SAM" id="Phobius"/>
    </source>
</evidence>
<dbReference type="InterPro" id="IPR036259">
    <property type="entry name" value="MFS_trans_sf"/>
</dbReference>
<keyword evidence="2" id="KW-0812">Transmembrane</keyword>
<evidence type="ECO:0000313" key="3">
    <source>
        <dbReference type="EMBL" id="MDF3834062.1"/>
    </source>
</evidence>
<feature type="transmembrane region" description="Helical" evidence="2">
    <location>
        <begin position="92"/>
        <end position="111"/>
    </location>
</feature>
<dbReference type="EMBL" id="JARJLM010000240">
    <property type="protein sequence ID" value="MDF3834062.1"/>
    <property type="molecule type" value="Genomic_DNA"/>
</dbReference>
<dbReference type="Gene3D" id="1.20.1250.20">
    <property type="entry name" value="MFS general substrate transporter like domains"/>
    <property type="match status" value="1"/>
</dbReference>
<keyword evidence="4" id="KW-1185">Reference proteome</keyword>
<name>A0ABT6ANB1_9BURK</name>
<dbReference type="SUPFAM" id="SSF103473">
    <property type="entry name" value="MFS general substrate transporter"/>
    <property type="match status" value="1"/>
</dbReference>
<keyword evidence="2" id="KW-1133">Transmembrane helix</keyword>
<feature type="region of interest" description="Disordered" evidence="1">
    <location>
        <begin position="1"/>
        <end position="30"/>
    </location>
</feature>
<protein>
    <submittedName>
        <fullName evidence="3">MFS transporter</fullName>
    </submittedName>
</protein>
<evidence type="ECO:0000313" key="4">
    <source>
        <dbReference type="Proteomes" id="UP001216674"/>
    </source>
</evidence>
<gene>
    <name evidence="3" type="ORF">P3W85_14015</name>
</gene>
<accession>A0ABT6ANB1</accession>
<evidence type="ECO:0000256" key="1">
    <source>
        <dbReference type="SAM" id="MobiDB-lite"/>
    </source>
</evidence>
<comment type="caution">
    <text evidence="3">The sequence shown here is derived from an EMBL/GenBank/DDBJ whole genome shotgun (WGS) entry which is preliminary data.</text>
</comment>
<dbReference type="Proteomes" id="UP001216674">
    <property type="component" value="Unassembled WGS sequence"/>
</dbReference>
<feature type="transmembrane region" description="Helical" evidence="2">
    <location>
        <begin position="123"/>
        <end position="143"/>
    </location>
</feature>
<organism evidence="3 4">
    <name type="scientific">Cupriavidus basilensis</name>
    <dbReference type="NCBI Taxonomy" id="68895"/>
    <lineage>
        <taxon>Bacteria</taxon>
        <taxon>Pseudomonadati</taxon>
        <taxon>Pseudomonadota</taxon>
        <taxon>Betaproteobacteria</taxon>
        <taxon>Burkholderiales</taxon>
        <taxon>Burkholderiaceae</taxon>
        <taxon>Cupriavidus</taxon>
    </lineage>
</organism>
<feature type="non-terminal residue" evidence="3">
    <location>
        <position position="148"/>
    </location>
</feature>